<evidence type="ECO:0000313" key="7">
    <source>
        <dbReference type="Proteomes" id="UP000434957"/>
    </source>
</evidence>
<organism evidence="3 8">
    <name type="scientific">Phytophthora rubi</name>
    <dbReference type="NCBI Taxonomy" id="129364"/>
    <lineage>
        <taxon>Eukaryota</taxon>
        <taxon>Sar</taxon>
        <taxon>Stramenopiles</taxon>
        <taxon>Oomycota</taxon>
        <taxon>Peronosporomycetes</taxon>
        <taxon>Peronosporales</taxon>
        <taxon>Peronosporaceae</taxon>
        <taxon>Phytophthora</taxon>
    </lineage>
</organism>
<evidence type="ECO:0000313" key="4">
    <source>
        <dbReference type="EMBL" id="KAE8993149.1"/>
    </source>
</evidence>
<keyword evidence="7" id="KW-1185">Reference proteome</keyword>
<evidence type="ECO:0000256" key="1">
    <source>
        <dbReference type="SAM" id="MobiDB-lite"/>
    </source>
</evidence>
<evidence type="ECO:0000256" key="2">
    <source>
        <dbReference type="SAM" id="Phobius"/>
    </source>
</evidence>
<feature type="transmembrane region" description="Helical" evidence="2">
    <location>
        <begin position="456"/>
        <end position="475"/>
    </location>
</feature>
<dbReference type="Proteomes" id="UP000435112">
    <property type="component" value="Unassembled WGS sequence"/>
</dbReference>
<proteinExistence type="predicted"/>
<evidence type="ECO:0000313" key="6">
    <source>
        <dbReference type="Proteomes" id="UP000429607"/>
    </source>
</evidence>
<keyword evidence="2" id="KW-0472">Membrane</keyword>
<feature type="region of interest" description="Disordered" evidence="1">
    <location>
        <begin position="382"/>
        <end position="404"/>
    </location>
</feature>
<protein>
    <submittedName>
        <fullName evidence="3">Uncharacterized protein</fullName>
    </submittedName>
</protein>
<dbReference type="Proteomes" id="UP000434957">
    <property type="component" value="Unassembled WGS sequence"/>
</dbReference>
<evidence type="ECO:0000313" key="8">
    <source>
        <dbReference type="Proteomes" id="UP000435112"/>
    </source>
</evidence>
<dbReference type="Proteomes" id="UP000429607">
    <property type="component" value="Unassembled WGS sequence"/>
</dbReference>
<keyword evidence="2" id="KW-1133">Transmembrane helix</keyword>
<reference evidence="6 8" key="1">
    <citation type="submission" date="2018-09" db="EMBL/GenBank/DDBJ databases">
        <title>Genomic investigation of the strawberry pathogen Phytophthora fragariae indicates pathogenicity is determined by transcriptional variation in three key races.</title>
        <authorList>
            <person name="Adams T.M."/>
            <person name="Armitage A.D."/>
            <person name="Sobczyk M.K."/>
            <person name="Bates H.J."/>
            <person name="Dunwell J.M."/>
            <person name="Nellist C.F."/>
            <person name="Harrison R.J."/>
        </authorList>
    </citation>
    <scope>NUCLEOTIDE SEQUENCE [LARGE SCALE GENOMIC DNA]</scope>
    <source>
        <strain evidence="4 6">SCRP249</strain>
        <strain evidence="3 8">SCRP324</strain>
        <strain evidence="5 7">SCRP333</strain>
    </source>
</reference>
<dbReference type="EMBL" id="QXFU01002121">
    <property type="protein sequence ID" value="KAE8990141.1"/>
    <property type="molecule type" value="Genomic_DNA"/>
</dbReference>
<evidence type="ECO:0000313" key="3">
    <source>
        <dbReference type="EMBL" id="KAE8990141.1"/>
    </source>
</evidence>
<dbReference type="AlphaFoldDB" id="A0A6A3J6V0"/>
<sequence>MSGTTWYYCNLLEETSEGVPVVQVRQNATEDIASVSVVRSEISLAEGIDVDDELAVAISTYVLSASTVTTPEVVESEPDTPVVNAVEKQVATKPVVAEPAVEAVPEQIASESVAAETVVENELLAVELVEEQVAEPVEEHGEAAASGDAVQTEGEVIEEVVAEPVAVEAVADEAVNEPSSAEKEIVAQPVADEEVAAEDATEPVVVEEAVKEAVNEAAAVVETVHDAVETVAVVEEEIVETVAVVEEEIVETVVAQAAVEEEKPAEVEPVVDEPVAEPVAADEATKDEVPEAAIETPALTSEGPEEKADDVALDAIDEPRKLVTRMSSIPEDEENVVEAGQPAEEEVVAEPVDVPAVEKEEEVIDVAESTSAVEEALAAAKTVTDDVSDTQSEVSEAPATEAVDPAPVAKVDKEPESEIEETMVIDAELAAKGASAANQETSSFSFIPEQIRKNSYAVSSMAVAVTTAIVATLVARR</sequence>
<accession>A0A6A3J6V0</accession>
<keyword evidence="2" id="KW-0812">Transmembrane</keyword>
<name>A0A6A3J6V0_9STRA</name>
<evidence type="ECO:0000313" key="5">
    <source>
        <dbReference type="EMBL" id="KAE9356945.1"/>
    </source>
</evidence>
<dbReference type="OrthoDB" id="129938at2759"/>
<comment type="caution">
    <text evidence="3">The sequence shown here is derived from an EMBL/GenBank/DDBJ whole genome shotgun (WGS) entry which is preliminary data.</text>
</comment>
<dbReference type="EMBL" id="QXFV01002082">
    <property type="protein sequence ID" value="KAE8993149.1"/>
    <property type="molecule type" value="Genomic_DNA"/>
</dbReference>
<gene>
    <name evidence="4" type="ORF">PR001_g20748</name>
    <name evidence="3" type="ORF">PR002_g21238</name>
    <name evidence="5" type="ORF">PR003_g2063</name>
</gene>
<dbReference type="EMBL" id="QXFT01000062">
    <property type="protein sequence ID" value="KAE9356945.1"/>
    <property type="molecule type" value="Genomic_DNA"/>
</dbReference>